<dbReference type="PROSITE" id="PS50293">
    <property type="entry name" value="TPR_REGION"/>
    <property type="match status" value="1"/>
</dbReference>
<reference evidence="5 7" key="2">
    <citation type="submission" date="2016-10" db="EMBL/GenBank/DDBJ databases">
        <authorList>
            <person name="de Groot N.N."/>
        </authorList>
    </citation>
    <scope>NUCLEOTIDE SEQUENCE [LARGE SCALE GENOMIC DNA]</scope>
    <source>
        <strain evidence="5 7">DSM 2895</strain>
    </source>
</reference>
<dbReference type="PANTHER" id="PTHR44943">
    <property type="entry name" value="CELLULOSE SYNTHASE OPERON PROTEIN C"/>
    <property type="match status" value="1"/>
</dbReference>
<dbReference type="SUPFAM" id="SSF48431">
    <property type="entry name" value="Lipovitellin-phosvitin complex, superhelical domain"/>
    <property type="match status" value="1"/>
</dbReference>
<accession>A0A0D1XW55</accession>
<evidence type="ECO:0000256" key="2">
    <source>
        <dbReference type="ARBA" id="ARBA00022803"/>
    </source>
</evidence>
<dbReference type="RefSeq" id="WP_043068550.1">
    <property type="nucleotide sequence ID" value="NZ_BJOA01000198.1"/>
</dbReference>
<name>A0A0D1XW55_ANEMI</name>
<dbReference type="SUPFAM" id="SSF47954">
    <property type="entry name" value="Cyclin-like"/>
    <property type="match status" value="1"/>
</dbReference>
<keyword evidence="2 3" id="KW-0802">TPR repeat</keyword>
<dbReference type="Pfam" id="PF13181">
    <property type="entry name" value="TPR_8"/>
    <property type="match status" value="1"/>
</dbReference>
<evidence type="ECO:0000256" key="1">
    <source>
        <dbReference type="ARBA" id="ARBA00022737"/>
    </source>
</evidence>
<proteinExistence type="predicted"/>
<dbReference type="Pfam" id="PF14559">
    <property type="entry name" value="TPR_19"/>
    <property type="match status" value="1"/>
</dbReference>
<dbReference type="Gene3D" id="1.10.472.10">
    <property type="entry name" value="Cyclin-like"/>
    <property type="match status" value="1"/>
</dbReference>
<gene>
    <name evidence="4" type="ORF">AF333_03430</name>
    <name evidence="5" type="ORF">SAMN04487909_112144</name>
</gene>
<sequence>MAKQQYAPKKKSKIVPIHMGADFYYERAMRYLDKLNFQKALRYLRKAVEFEPNNPDYYCSMAGVLAELGKYEESNRILWHVLEEVDPSLDECYFYLASNYASMMEFELAEQYVLRYLQNASNPFYAEEAEDLLDYIEFHVQTTPRETEDEEDVEVVLQHDRARRLLEEGKFNEASRLLQTIVKEHPDFIAAQNNLALCYYYMGRFEKAMETVQQVLKEDPSNIHGLCNLAVFYSHLRQQDELNELLITLKKIVPYHFDLAYKLATTLGILGEDEAAYFLFRKMISQAGQGDLYMLHYAAVAAYNTQRWDAAEAFWRKVERLDPSEAVATYYLKQIALQKEGGQALAEASYHYQIPLQENLSFEIAGSSANELNEAMQNNPLIRSSLLWALRFGDREVKLQVIQAFEYIADKEVEEALRAFLVNPAEDDHLKKMAIFALRKMGAPEPYQAIIDNQTQFVAFHLNPELPIWTEKWQQVVECLHSHMQERYDILKQQEAQALWLDYLSKAYPDVPVIRKQEAWAASLEYMVARRHNFSVTQEEVASHYGVSVASLARNCKLITSVCQLRKEK</sequence>
<keyword evidence="1" id="KW-0677">Repeat</keyword>
<protein>
    <submittedName>
        <fullName evidence="5">Tetratricopeptide repeat-containing protein</fullName>
    </submittedName>
</protein>
<evidence type="ECO:0000313" key="5">
    <source>
        <dbReference type="EMBL" id="SDJ14645.1"/>
    </source>
</evidence>
<dbReference type="InterPro" id="IPR019734">
    <property type="entry name" value="TPR_rpt"/>
</dbReference>
<feature type="repeat" description="TPR" evidence="3">
    <location>
        <begin position="189"/>
        <end position="222"/>
    </location>
</feature>
<evidence type="ECO:0000313" key="6">
    <source>
        <dbReference type="Proteomes" id="UP000037269"/>
    </source>
</evidence>
<keyword evidence="6" id="KW-1185">Reference proteome</keyword>
<dbReference type="SUPFAM" id="SSF48452">
    <property type="entry name" value="TPR-like"/>
    <property type="match status" value="2"/>
</dbReference>
<reference evidence="4 6" key="1">
    <citation type="submission" date="2015-07" db="EMBL/GenBank/DDBJ databases">
        <title>Fjat-14205 dsm 2895.</title>
        <authorList>
            <person name="Liu B."/>
            <person name="Wang J."/>
            <person name="Zhu Y."/>
            <person name="Liu G."/>
            <person name="Chen Q."/>
            <person name="Chen Z."/>
            <person name="Lan J."/>
            <person name="Che J."/>
            <person name="Ge C."/>
            <person name="Shi H."/>
            <person name="Pan Z."/>
            <person name="Liu X."/>
        </authorList>
    </citation>
    <scope>NUCLEOTIDE SEQUENCE [LARGE SCALE GENOMIC DNA]</scope>
    <source>
        <strain evidence="4 6">DSM 2895</strain>
    </source>
</reference>
<organism evidence="4 6">
    <name type="scientific">Aneurinibacillus migulanus</name>
    <name type="common">Bacillus migulanus</name>
    <dbReference type="NCBI Taxonomy" id="47500"/>
    <lineage>
        <taxon>Bacteria</taxon>
        <taxon>Bacillati</taxon>
        <taxon>Bacillota</taxon>
        <taxon>Bacilli</taxon>
        <taxon>Bacillales</taxon>
        <taxon>Paenibacillaceae</taxon>
        <taxon>Aneurinibacillus group</taxon>
        <taxon>Aneurinibacillus</taxon>
    </lineage>
</organism>
<dbReference type="EMBL" id="LGUG01000004">
    <property type="protein sequence ID" value="KON98339.1"/>
    <property type="molecule type" value="Genomic_DNA"/>
</dbReference>
<dbReference type="EMBL" id="FNED01000012">
    <property type="protein sequence ID" value="SDJ14645.1"/>
    <property type="molecule type" value="Genomic_DNA"/>
</dbReference>
<dbReference type="PROSITE" id="PS50005">
    <property type="entry name" value="TPR"/>
    <property type="match status" value="2"/>
</dbReference>
<dbReference type="PATRIC" id="fig|47500.8.peg.3976"/>
<feature type="repeat" description="TPR" evidence="3">
    <location>
        <begin position="21"/>
        <end position="54"/>
    </location>
</feature>
<dbReference type="OrthoDB" id="600613at2"/>
<dbReference type="InterPro" id="IPR011030">
    <property type="entry name" value="Lipovitellin_superhlx_dom"/>
</dbReference>
<evidence type="ECO:0000313" key="4">
    <source>
        <dbReference type="EMBL" id="KON98339.1"/>
    </source>
</evidence>
<dbReference type="Proteomes" id="UP000182836">
    <property type="component" value="Unassembled WGS sequence"/>
</dbReference>
<dbReference type="InterPro" id="IPR011990">
    <property type="entry name" value="TPR-like_helical_dom_sf"/>
</dbReference>
<dbReference type="STRING" id="47500.AF333_03430"/>
<dbReference type="GeneID" id="42304262"/>
<evidence type="ECO:0000313" key="7">
    <source>
        <dbReference type="Proteomes" id="UP000182836"/>
    </source>
</evidence>
<evidence type="ECO:0000256" key="3">
    <source>
        <dbReference type="PROSITE-ProRule" id="PRU00339"/>
    </source>
</evidence>
<dbReference type="AlphaFoldDB" id="A0A0D1XW55"/>
<dbReference type="Gene3D" id="1.25.40.10">
    <property type="entry name" value="Tetratricopeptide repeat domain"/>
    <property type="match status" value="3"/>
</dbReference>
<dbReference type="Proteomes" id="UP000037269">
    <property type="component" value="Unassembled WGS sequence"/>
</dbReference>
<dbReference type="InterPro" id="IPR051685">
    <property type="entry name" value="Ycf3/AcsC/BcsC/TPR_MFPF"/>
</dbReference>
<dbReference type="PANTHER" id="PTHR44943:SF8">
    <property type="entry name" value="TPR REPEAT-CONTAINING PROTEIN MJ0263"/>
    <property type="match status" value="1"/>
</dbReference>
<dbReference type="SMART" id="SM00028">
    <property type="entry name" value="TPR"/>
    <property type="match status" value="4"/>
</dbReference>
<dbReference type="InterPro" id="IPR036915">
    <property type="entry name" value="Cyclin-like_sf"/>
</dbReference>